<feature type="binding site" evidence="12">
    <location>
        <position position="116"/>
    </location>
    <ligand>
        <name>Ca(2+)</name>
        <dbReference type="ChEBI" id="CHEBI:29108"/>
    </ligand>
</feature>
<dbReference type="GO" id="GO:1902000">
    <property type="term" value="P:homogentisate catabolic process"/>
    <property type="evidence" value="ECO:0007669"/>
    <property type="project" value="TreeGrafter"/>
</dbReference>
<feature type="binding site" evidence="12">
    <location>
        <position position="188"/>
    </location>
    <ligand>
        <name>Ca(2+)</name>
        <dbReference type="ChEBI" id="CHEBI:29108"/>
    </ligand>
</feature>
<evidence type="ECO:0000259" key="15">
    <source>
        <dbReference type="Pfam" id="PF09298"/>
    </source>
</evidence>
<dbReference type="SUPFAM" id="SSF56529">
    <property type="entry name" value="FAH"/>
    <property type="match status" value="1"/>
</dbReference>
<dbReference type="InterPro" id="IPR005959">
    <property type="entry name" value="Fumarylacetoacetase"/>
</dbReference>
<feature type="binding site" evidence="12">
    <location>
        <position position="233"/>
    </location>
    <ligand>
        <name>Mg(2+)</name>
        <dbReference type="ChEBI" id="CHEBI:18420"/>
    </ligand>
</feature>
<feature type="domain" description="Fumarylacetoacetase-like C-terminal" evidence="14">
    <location>
        <begin position="115"/>
        <end position="381"/>
    </location>
</feature>
<dbReference type="AlphaFoldDB" id="A0A0D1YA25"/>
<feature type="binding site" evidence="11">
    <location>
        <position position="220"/>
    </location>
    <ligand>
        <name>substrate</name>
    </ligand>
</feature>
<dbReference type="GO" id="GO:0046872">
    <property type="term" value="F:metal ion binding"/>
    <property type="evidence" value="ECO:0007669"/>
    <property type="project" value="UniProtKB-UniRule"/>
</dbReference>
<dbReference type="InterPro" id="IPR036462">
    <property type="entry name" value="Fumarylacetoacetase_N_sf"/>
</dbReference>
<dbReference type="SUPFAM" id="SSF63433">
    <property type="entry name" value="Fumarylacetoacetate hydrolase, FAH, N-terminal domain"/>
    <property type="match status" value="1"/>
</dbReference>
<dbReference type="STRING" id="1016849.A0A0D1YA25"/>
<comment type="catalytic activity">
    <reaction evidence="13">
        <text>4-fumarylacetoacetate + H2O = acetoacetate + fumarate + H(+)</text>
        <dbReference type="Rhea" id="RHEA:10244"/>
        <dbReference type="ChEBI" id="CHEBI:13705"/>
        <dbReference type="ChEBI" id="CHEBI:15377"/>
        <dbReference type="ChEBI" id="CHEBI:15378"/>
        <dbReference type="ChEBI" id="CHEBI:18034"/>
        <dbReference type="ChEBI" id="CHEBI:29806"/>
        <dbReference type="EC" id="3.7.1.2"/>
    </reaction>
</comment>
<dbReference type="OrthoDB" id="9971669at2759"/>
<feature type="domain" description="Fumarylacetoacetase N-terminal" evidence="15">
    <location>
        <begin position="9"/>
        <end position="108"/>
    </location>
</feature>
<keyword evidence="9 13" id="KW-0585">Phenylalanine catabolism</keyword>
<comment type="pathway">
    <text evidence="1 13">Amino-acid degradation; L-phenylalanine degradation; acetoacetate and fumarate from L-phenylalanine: step 6/6.</text>
</comment>
<evidence type="ECO:0000256" key="2">
    <source>
        <dbReference type="ARBA" id="ARBA00010211"/>
    </source>
</evidence>
<dbReference type="HOGENOM" id="CLU_026207_2_0_1"/>
<evidence type="ECO:0000256" key="1">
    <source>
        <dbReference type="ARBA" id="ARBA00004782"/>
    </source>
</evidence>
<keyword evidence="6 12" id="KW-0106">Calcium</keyword>
<feature type="binding site" evidence="12">
    <location>
        <position position="237"/>
    </location>
    <ligand>
        <name>Mg(2+)</name>
        <dbReference type="ChEBI" id="CHEBI:18420"/>
    </ligand>
</feature>
<reference evidence="16 17" key="1">
    <citation type="submission" date="2015-01" db="EMBL/GenBank/DDBJ databases">
        <title>The Genome Sequence of Exophiala sideris CBS121828.</title>
        <authorList>
            <consortium name="The Broad Institute Genomics Platform"/>
            <person name="Cuomo C."/>
            <person name="de Hoog S."/>
            <person name="Gorbushina A."/>
            <person name="Stielow B."/>
            <person name="Teixiera M."/>
            <person name="Abouelleil A."/>
            <person name="Chapman S.B."/>
            <person name="Priest M."/>
            <person name="Young S.K."/>
            <person name="Wortman J."/>
            <person name="Nusbaum C."/>
            <person name="Birren B."/>
        </authorList>
    </citation>
    <scope>NUCLEOTIDE SEQUENCE [LARGE SCALE GENOMIC DNA]</scope>
    <source>
        <strain evidence="16 17">CBS 121828</strain>
    </source>
</reference>
<dbReference type="UniPathway" id="UPA00139">
    <property type="reaction ID" value="UER00341"/>
</dbReference>
<comment type="similarity">
    <text evidence="2 13">Belongs to the FAH family.</text>
</comment>
<evidence type="ECO:0000256" key="3">
    <source>
        <dbReference type="ARBA" id="ARBA00012094"/>
    </source>
</evidence>
<evidence type="ECO:0000256" key="4">
    <source>
        <dbReference type="ARBA" id="ARBA00022723"/>
    </source>
</evidence>
<dbReference type="InterPro" id="IPR015377">
    <property type="entry name" value="Fumarylacetoacetase_N"/>
</dbReference>
<name>A0A0D1YA25_9EURO</name>
<evidence type="ECO:0000256" key="5">
    <source>
        <dbReference type="ARBA" id="ARBA00022801"/>
    </source>
</evidence>
<evidence type="ECO:0000256" key="13">
    <source>
        <dbReference type="RuleBase" id="RU366008"/>
    </source>
</evidence>
<organism evidence="16 17">
    <name type="scientific">Exophiala sideris</name>
    <dbReference type="NCBI Taxonomy" id="1016849"/>
    <lineage>
        <taxon>Eukaryota</taxon>
        <taxon>Fungi</taxon>
        <taxon>Dikarya</taxon>
        <taxon>Ascomycota</taxon>
        <taxon>Pezizomycotina</taxon>
        <taxon>Eurotiomycetes</taxon>
        <taxon>Chaetothyriomycetidae</taxon>
        <taxon>Chaetothyriales</taxon>
        <taxon>Herpotrichiellaceae</taxon>
        <taxon>Exophiala</taxon>
    </lineage>
</organism>
<dbReference type="InterPro" id="IPR011234">
    <property type="entry name" value="Fumarylacetoacetase-like_C"/>
</dbReference>
<sequence>MYDEHFSINNIPYGIATSDKYETPSVATREAGNVIFIPPLLDAGLLGDLDSDVDRALRHQTLNAFAQLPRSVQRKVRSALQHLLQDQTRGQIPSDAIVPVKDVQLHLPVHASEFTDFSCSKDHNLKAGEAILGIRKLPPSFLHLPIGYGGRASSIVVSGTPITRPKGHYRHGDQLVYDTSRALDYELEIACIVGKPLEYGTSVQRLMPKSISLVLSRDIQGFEMMPLGPLMGKNFGTTISPWVVTLDALEPFRTAVPNREIPVASHLEAQDTAFNIQFQAKLIPPNVTPTADMDTMICTSQLTSWYWSFAHLVAHQAAGGCGLRTGDVLATGTISGPGKGAAGCLLEATRGGKEDFEITLQDGTSARRTYLEDGDTILITGQAVNHDGTSTGVGFGECIGTIAAGSAK</sequence>
<evidence type="ECO:0000256" key="8">
    <source>
        <dbReference type="ARBA" id="ARBA00022878"/>
    </source>
</evidence>
<feature type="binding site" evidence="12">
    <location>
        <position position="186"/>
    </location>
    <ligand>
        <name>Ca(2+)</name>
        <dbReference type="ChEBI" id="CHEBI:29108"/>
    </ligand>
</feature>
<dbReference type="EMBL" id="KN846954">
    <property type="protein sequence ID" value="KIV77659.1"/>
    <property type="molecule type" value="Genomic_DNA"/>
</dbReference>
<dbReference type="EC" id="3.7.1.2" evidence="3 13"/>
<evidence type="ECO:0000259" key="14">
    <source>
        <dbReference type="Pfam" id="PF01557"/>
    </source>
</evidence>
<evidence type="ECO:0000256" key="11">
    <source>
        <dbReference type="PIRSR" id="PIRSR605959-2"/>
    </source>
</evidence>
<dbReference type="InterPro" id="IPR036663">
    <property type="entry name" value="Fumarylacetoacetase_C_sf"/>
</dbReference>
<feature type="active site" description="Proton acceptor" evidence="10">
    <location>
        <position position="123"/>
    </location>
</feature>
<dbReference type="Proteomes" id="UP000053599">
    <property type="component" value="Unassembled WGS sequence"/>
</dbReference>
<keyword evidence="8 13" id="KW-0828">Tyrosine catabolism</keyword>
<keyword evidence="7 12" id="KW-0460">Magnesium</keyword>
<feature type="binding site" evidence="11">
    <location>
        <position position="333"/>
    </location>
    <ligand>
        <name>substrate</name>
    </ligand>
</feature>
<evidence type="ECO:0000256" key="12">
    <source>
        <dbReference type="PIRSR" id="PIRSR605959-3"/>
    </source>
</evidence>
<evidence type="ECO:0000256" key="7">
    <source>
        <dbReference type="ARBA" id="ARBA00022842"/>
    </source>
</evidence>
<dbReference type="GO" id="GO:0006572">
    <property type="term" value="P:L-tyrosine catabolic process"/>
    <property type="evidence" value="ECO:0007669"/>
    <property type="project" value="UniProtKB-UniRule"/>
</dbReference>
<proteinExistence type="inferred from homology"/>
<evidence type="ECO:0000313" key="16">
    <source>
        <dbReference type="EMBL" id="KIV77659.1"/>
    </source>
</evidence>
<dbReference type="PANTHER" id="PTHR43069">
    <property type="entry name" value="FUMARYLACETOACETASE"/>
    <property type="match status" value="1"/>
</dbReference>
<evidence type="ECO:0000256" key="6">
    <source>
        <dbReference type="ARBA" id="ARBA00022837"/>
    </source>
</evidence>
<keyword evidence="5 13" id="KW-0378">Hydrolase</keyword>
<dbReference type="Gene3D" id="3.90.850.10">
    <property type="entry name" value="Fumarylacetoacetase-like, C-terminal domain"/>
    <property type="match status" value="1"/>
</dbReference>
<dbReference type="GO" id="GO:0004334">
    <property type="term" value="F:fumarylacetoacetase activity"/>
    <property type="evidence" value="ECO:0007669"/>
    <property type="project" value="UniProtKB-UniRule"/>
</dbReference>
<dbReference type="Gene3D" id="2.30.30.230">
    <property type="entry name" value="Fumarylacetoacetase, N-terminal domain"/>
    <property type="match status" value="1"/>
</dbReference>
<evidence type="ECO:0000256" key="9">
    <source>
        <dbReference type="ARBA" id="ARBA00023232"/>
    </source>
</evidence>
<evidence type="ECO:0000256" key="10">
    <source>
        <dbReference type="PIRSR" id="PIRSR605959-1"/>
    </source>
</evidence>
<keyword evidence="4 12" id="KW-0479">Metal-binding</keyword>
<dbReference type="Pfam" id="PF01557">
    <property type="entry name" value="FAA_hydrolase"/>
    <property type="match status" value="1"/>
</dbReference>
<dbReference type="PANTHER" id="PTHR43069:SF5">
    <property type="entry name" value="FUMARYLACETOACETASE"/>
    <property type="match status" value="1"/>
</dbReference>
<accession>A0A0D1YA25</accession>
<dbReference type="Pfam" id="PF09298">
    <property type="entry name" value="FAA_hydrolase_N"/>
    <property type="match status" value="1"/>
</dbReference>
<protein>
    <recommendedName>
        <fullName evidence="3 13">Fumarylacetoacetase</fullName>
        <ecNumber evidence="3 13">3.7.1.2</ecNumber>
    </recommendedName>
    <alternativeName>
        <fullName evidence="13">Fumarylacetoacetate hydrolase</fullName>
    </alternativeName>
</protein>
<gene>
    <name evidence="16" type="ORF">PV11_09445</name>
</gene>
<comment type="cofactor">
    <cofactor evidence="13">
        <name>Mg(2+)</name>
        <dbReference type="ChEBI" id="CHEBI:18420"/>
    </cofactor>
    <cofactor evidence="13">
        <name>Ca(2+)</name>
        <dbReference type="ChEBI" id="CHEBI:29108"/>
    </cofactor>
</comment>
<evidence type="ECO:0000313" key="17">
    <source>
        <dbReference type="Proteomes" id="UP000053599"/>
    </source>
</evidence>
<dbReference type="GO" id="GO:0006559">
    <property type="term" value="P:L-phenylalanine catabolic process"/>
    <property type="evidence" value="ECO:0007669"/>
    <property type="project" value="UniProtKB-UniRule"/>
</dbReference>